<evidence type="ECO:0000256" key="2">
    <source>
        <dbReference type="ARBA" id="ARBA00022692"/>
    </source>
</evidence>
<proteinExistence type="predicted"/>
<dbReference type="InterPro" id="IPR035986">
    <property type="entry name" value="PKD_dom_sf"/>
</dbReference>
<accession>A0A897MZT0</accession>
<evidence type="ECO:0000256" key="3">
    <source>
        <dbReference type="ARBA" id="ARBA00022737"/>
    </source>
</evidence>
<dbReference type="RefSeq" id="WP_229113866.1">
    <property type="nucleotide sequence ID" value="NZ_CP064787.1"/>
</dbReference>
<keyword evidence="2 7" id="KW-0812">Transmembrane</keyword>
<dbReference type="SUPFAM" id="SSF49299">
    <property type="entry name" value="PKD domain"/>
    <property type="match status" value="3"/>
</dbReference>
<name>A0A897MZT0_9EURY</name>
<dbReference type="Pfam" id="PF18911">
    <property type="entry name" value="PKD_4"/>
    <property type="match status" value="3"/>
</dbReference>
<dbReference type="AlphaFoldDB" id="A0A897MZT0"/>
<dbReference type="Gene3D" id="2.60.40.10">
    <property type="entry name" value="Immunoglobulins"/>
    <property type="match status" value="3"/>
</dbReference>
<dbReference type="InterPro" id="IPR022409">
    <property type="entry name" value="PKD/Chitinase_dom"/>
</dbReference>
<dbReference type="GO" id="GO:0006816">
    <property type="term" value="P:calcium ion transport"/>
    <property type="evidence" value="ECO:0007669"/>
    <property type="project" value="TreeGrafter"/>
</dbReference>
<feature type="domain" description="PKD" evidence="8">
    <location>
        <begin position="422"/>
        <end position="504"/>
    </location>
</feature>
<dbReference type="SMART" id="SM00089">
    <property type="entry name" value="PKD"/>
    <property type="match status" value="3"/>
</dbReference>
<sequence length="747" mass="79381">MSLLLSLLITSSVIAVSLGVGPGIVVAADRNGGIDNVSVYERIDEDGDGYASTIVLRVEADTHFKEYLGVGKGNPLISIRARLAGENQQYGLVAHRVLNHERSNNGVYYFEISAAQFHQHANSRTATEGGTFEIDRISVLLQDYEKLNPIKVALNNPDSFRVIGDTSDDRFVLRMNSRNAGLELPVTDETDVLRVESNVQEAEVYLDGQWVGWIVGGSPLAVSVPVDDYERNGLRTIRVVAPGYDSNSVQVSVRPPTVVSVPLTRTTKPITVTSTPKDASVSVNGVRVGTTPYFGQYAAGSSYRVSVYADGYLRQDFENVRPGTTLHAELPTIGEIDIDDGETTSIDFGTNWWHTPIGDFSGSLQDATTIETDVVNGEVTGGTVTTDVQNVDTTTLVVGTEAFDFSENIESVLPALNLPSATSAAFVASPDRPVVRTPLQFDAGRSYSLLGNVTDYAWDFGDGTTAIGRTPGHTYQTAGVYQVSLTITDEAGGTATATRSVTVQDEPPTARLSWGPYQPTSGQIVSFDASGSTDPEDEISRYEWDLGDGRTAGGQQVSHAYSVPGQYVISLTVVDVTGNEDTLTRTVAVEAPNQEPNAQFTTNEQTVVRGTTVAFDGSASSDPDGTLVAYEWDFGDGGIATGPTATYTFDTAGTFIVSLDVLDDRGARVSDTVNVTVHNESVEATTTSQSPATQTPTTTDGAPSTDTPAAPTTDTGTGFGPGFGPVSALLAVIAGIALLARRREMSR</sequence>
<comment type="subcellular location">
    <subcellularLocation>
        <location evidence="1">Membrane</location>
        <topology evidence="1">Multi-pass membrane protein</topology>
    </subcellularLocation>
</comment>
<evidence type="ECO:0000313" key="9">
    <source>
        <dbReference type="EMBL" id="QSG04389.1"/>
    </source>
</evidence>
<feature type="transmembrane region" description="Helical" evidence="7">
    <location>
        <begin position="722"/>
        <end position="740"/>
    </location>
</feature>
<evidence type="ECO:0000256" key="1">
    <source>
        <dbReference type="ARBA" id="ARBA00004141"/>
    </source>
</evidence>
<feature type="compositionally biased region" description="Low complexity" evidence="6">
    <location>
        <begin position="684"/>
        <end position="716"/>
    </location>
</feature>
<dbReference type="GO" id="GO:0005886">
    <property type="term" value="C:plasma membrane"/>
    <property type="evidence" value="ECO:0007669"/>
    <property type="project" value="TreeGrafter"/>
</dbReference>
<evidence type="ECO:0000256" key="7">
    <source>
        <dbReference type="SAM" id="Phobius"/>
    </source>
</evidence>
<evidence type="ECO:0000256" key="5">
    <source>
        <dbReference type="ARBA" id="ARBA00023136"/>
    </source>
</evidence>
<feature type="region of interest" description="Disordered" evidence="6">
    <location>
        <begin position="680"/>
        <end position="719"/>
    </location>
</feature>
<feature type="domain" description="PKD" evidence="8">
    <location>
        <begin position="596"/>
        <end position="677"/>
    </location>
</feature>
<dbReference type="InterPro" id="IPR013229">
    <property type="entry name" value="PEGA"/>
</dbReference>
<dbReference type="PROSITE" id="PS50093">
    <property type="entry name" value="PKD"/>
    <property type="match status" value="3"/>
</dbReference>
<evidence type="ECO:0000256" key="6">
    <source>
        <dbReference type="SAM" id="MobiDB-lite"/>
    </source>
</evidence>
<evidence type="ECO:0000256" key="4">
    <source>
        <dbReference type="ARBA" id="ARBA00022989"/>
    </source>
</evidence>
<dbReference type="PANTHER" id="PTHR46730">
    <property type="entry name" value="POLYCYSTIN-1"/>
    <property type="match status" value="1"/>
</dbReference>
<dbReference type="CDD" id="cd00146">
    <property type="entry name" value="PKD"/>
    <property type="match status" value="3"/>
</dbReference>
<gene>
    <name evidence="9" type="ORF">HSR121_0028</name>
</gene>
<protein>
    <submittedName>
        <fullName evidence="9">Secreted protein, with PKD repeat domain</fullName>
    </submittedName>
</protein>
<evidence type="ECO:0000259" key="8">
    <source>
        <dbReference type="PROSITE" id="PS50093"/>
    </source>
</evidence>
<evidence type="ECO:0000313" key="10">
    <source>
        <dbReference type="Proteomes" id="UP000663525"/>
    </source>
</evidence>
<dbReference type="InterPro" id="IPR013783">
    <property type="entry name" value="Ig-like_fold"/>
</dbReference>
<keyword evidence="5 7" id="KW-0472">Membrane</keyword>
<organism evidence="9 10">
    <name type="scientific">Halapricum desulfuricans</name>
    <dbReference type="NCBI Taxonomy" id="2841257"/>
    <lineage>
        <taxon>Archaea</taxon>
        <taxon>Methanobacteriati</taxon>
        <taxon>Methanobacteriota</taxon>
        <taxon>Stenosarchaea group</taxon>
        <taxon>Halobacteria</taxon>
        <taxon>Halobacteriales</taxon>
        <taxon>Haloarculaceae</taxon>
        <taxon>Halapricum</taxon>
    </lineage>
</organism>
<dbReference type="Pfam" id="PF08308">
    <property type="entry name" value="PEGA"/>
    <property type="match status" value="2"/>
</dbReference>
<keyword evidence="4 7" id="KW-1133">Transmembrane helix</keyword>
<keyword evidence="3" id="KW-0677">Repeat</keyword>
<reference evidence="9" key="1">
    <citation type="submission" date="2020-11" db="EMBL/GenBank/DDBJ databases">
        <title>Carbohydrate-dependent, anaerobic sulfur respiration: A novel catabolism in halophilic archaea.</title>
        <authorList>
            <person name="Sorokin D.Y."/>
            <person name="Messina E."/>
            <person name="Smedile F."/>
            <person name="La Cono V."/>
            <person name="Hallsworth J.E."/>
            <person name="Yakimov M.M."/>
        </authorList>
    </citation>
    <scope>NUCLEOTIDE SEQUENCE</scope>
    <source>
        <strain evidence="9">HSR12-1</strain>
    </source>
</reference>
<dbReference type="GeneID" id="68853688"/>
<dbReference type="PANTHER" id="PTHR46730:SF1">
    <property type="entry name" value="PLAT DOMAIN-CONTAINING PROTEIN"/>
    <property type="match status" value="1"/>
</dbReference>
<dbReference type="GO" id="GO:0005261">
    <property type="term" value="F:monoatomic cation channel activity"/>
    <property type="evidence" value="ECO:0007669"/>
    <property type="project" value="TreeGrafter"/>
</dbReference>
<feature type="domain" description="PKD" evidence="8">
    <location>
        <begin position="508"/>
        <end position="592"/>
    </location>
</feature>
<dbReference type="Proteomes" id="UP000663525">
    <property type="component" value="Chromosome"/>
</dbReference>
<dbReference type="InterPro" id="IPR000601">
    <property type="entry name" value="PKD_dom"/>
</dbReference>
<dbReference type="EMBL" id="CP064787">
    <property type="protein sequence ID" value="QSG04389.1"/>
    <property type="molecule type" value="Genomic_DNA"/>
</dbReference>